<evidence type="ECO:0000256" key="1">
    <source>
        <dbReference type="SAM" id="MobiDB-lite"/>
    </source>
</evidence>
<organism evidence="2 3">
    <name type="scientific">Daphnia sinensis</name>
    <dbReference type="NCBI Taxonomy" id="1820382"/>
    <lineage>
        <taxon>Eukaryota</taxon>
        <taxon>Metazoa</taxon>
        <taxon>Ecdysozoa</taxon>
        <taxon>Arthropoda</taxon>
        <taxon>Crustacea</taxon>
        <taxon>Branchiopoda</taxon>
        <taxon>Diplostraca</taxon>
        <taxon>Cladocera</taxon>
        <taxon>Anomopoda</taxon>
        <taxon>Daphniidae</taxon>
        <taxon>Daphnia</taxon>
        <taxon>Daphnia similis group</taxon>
    </lineage>
</organism>
<dbReference type="PANTHER" id="PTHR46486">
    <property type="entry name" value="CCHC-TYPE DOMAIN-CONTAINING PROTEIN"/>
    <property type="match status" value="1"/>
</dbReference>
<protein>
    <recommendedName>
        <fullName evidence="4">CCHC-type domain-containing protein</fullName>
    </recommendedName>
</protein>
<dbReference type="EMBL" id="WJBH02000071">
    <property type="protein sequence ID" value="KAI9550922.1"/>
    <property type="molecule type" value="Genomic_DNA"/>
</dbReference>
<name>A0AAD5PLM0_9CRUS</name>
<evidence type="ECO:0000313" key="2">
    <source>
        <dbReference type="EMBL" id="KAI9550922.1"/>
    </source>
</evidence>
<accession>A0AAD5PLM0</accession>
<dbReference type="Gene3D" id="3.60.10.10">
    <property type="entry name" value="Endonuclease/exonuclease/phosphatase"/>
    <property type="match status" value="1"/>
</dbReference>
<dbReference type="AlphaFoldDB" id="A0AAD5PLM0"/>
<sequence>MAVKWQNCVDIDFGVQFPRLSMRAVHGFVRSLKVEPQDVLGLVAVLEKRNQVARITFTTEAYTRSFLSKHSGIVRTELEGKEVNVVIRDSNIEERFVRIAGIPQNLDLGVVQTRLKEYGTVIDTLLATWMIVRMTLTKNIPSYVNIGSYRAIVKYEGQRPTCRLCDDENHFSNNCPTVRRNREASNAEKSRGAQNSHVEQAANAEPTVTIQENVVSLPEPSEEISLDLSSEANEAMETENVTTINELASPDIPPGQCLPTMTIPETQSLGIPIPSVSTMDSTLPDTGNVVSIESDTDTASLTSNDYQTKTKRARTKYLPTITDKNSRPGKPSQIPLPPFLVKHGLDHSRLLLDPDGRLMSIDLNSFTVINIYAPSGKQAKEERNNFLRRTIPAYASTTRLPLVLIGDFNCVDDIQDRKQTKSQSCPSKIINLALKEMIEGLELTDIWKKLKKTEPGHTFHHHGGSSRLDRIYAIDTVFLYMQSQHPSSCKIYCWLMENECFDLSVLKPGIRRIAIAYCKQRAKRIRETKLFYQSCMQEMSQADTFDWVAFQELRNYSKSWEESTLKGFGVRSRCFEGEENEDATIFHVSRARENFRRCRIEKIIAPNGECLTTKEDVSREIVSHFTSIFKSQSSPDMLAGTGFLEGVKDCCKVYPNLTVPISSLEIKSALIQTKKNKSPGTDGIPYEFYLAFWDEIAHHFLDMFNHILERGTLTSSQGQAAIRLIPKLIAGKVLELFCQWTKARMNKQKTKALGLGRDSRQGLESCIWSFAGYSARECLSSIHSPSESEFSQNEGSLQNCLHSPSSPMQ</sequence>
<evidence type="ECO:0008006" key="4">
    <source>
        <dbReference type="Google" id="ProtNLM"/>
    </source>
</evidence>
<proteinExistence type="predicted"/>
<keyword evidence="3" id="KW-1185">Reference proteome</keyword>
<feature type="compositionally biased region" description="Basic and acidic residues" evidence="1">
    <location>
        <begin position="180"/>
        <end position="191"/>
    </location>
</feature>
<dbReference type="SUPFAM" id="SSF56219">
    <property type="entry name" value="DNase I-like"/>
    <property type="match status" value="1"/>
</dbReference>
<evidence type="ECO:0000313" key="3">
    <source>
        <dbReference type="Proteomes" id="UP000820818"/>
    </source>
</evidence>
<feature type="region of interest" description="Disordered" evidence="1">
    <location>
        <begin position="176"/>
        <end position="201"/>
    </location>
</feature>
<dbReference type="Proteomes" id="UP000820818">
    <property type="component" value="Unassembled WGS sequence"/>
</dbReference>
<gene>
    <name evidence="2" type="ORF">GHT06_001729</name>
</gene>
<comment type="caution">
    <text evidence="2">The sequence shown here is derived from an EMBL/GenBank/DDBJ whole genome shotgun (WGS) entry which is preliminary data.</text>
</comment>
<feature type="compositionally biased region" description="Polar residues" evidence="1">
    <location>
        <begin position="792"/>
        <end position="809"/>
    </location>
</feature>
<dbReference type="PANTHER" id="PTHR46486:SF1">
    <property type="entry name" value="CCHC-TYPE DOMAIN-CONTAINING PROTEIN"/>
    <property type="match status" value="1"/>
</dbReference>
<feature type="region of interest" description="Disordered" evidence="1">
    <location>
        <begin position="789"/>
        <end position="809"/>
    </location>
</feature>
<dbReference type="InterPro" id="IPR036691">
    <property type="entry name" value="Endo/exonu/phosph_ase_sf"/>
</dbReference>
<reference evidence="2" key="1">
    <citation type="submission" date="2022-05" db="EMBL/GenBank/DDBJ databases">
        <title>A multi-omics perspective on studying reproductive biology in Daphnia sinensis.</title>
        <authorList>
            <person name="Jia J."/>
        </authorList>
    </citation>
    <scope>NUCLEOTIDE SEQUENCE</scope>
    <source>
        <strain evidence="2">WSL</strain>
    </source>
</reference>